<organism evidence="2 3">
    <name type="scientific">Coprinellus micaceus</name>
    <name type="common">Glistening ink-cap mushroom</name>
    <name type="synonym">Coprinus micaceus</name>
    <dbReference type="NCBI Taxonomy" id="71717"/>
    <lineage>
        <taxon>Eukaryota</taxon>
        <taxon>Fungi</taxon>
        <taxon>Dikarya</taxon>
        <taxon>Basidiomycota</taxon>
        <taxon>Agaricomycotina</taxon>
        <taxon>Agaricomycetes</taxon>
        <taxon>Agaricomycetidae</taxon>
        <taxon>Agaricales</taxon>
        <taxon>Agaricineae</taxon>
        <taxon>Psathyrellaceae</taxon>
        <taxon>Coprinellus</taxon>
    </lineage>
</organism>
<proteinExistence type="predicted"/>
<dbReference type="EMBL" id="QPFP01000067">
    <property type="protein sequence ID" value="TEB24365.1"/>
    <property type="molecule type" value="Genomic_DNA"/>
</dbReference>
<accession>A0A4Y7SR91</accession>
<comment type="caution">
    <text evidence="2">The sequence shown here is derived from an EMBL/GenBank/DDBJ whole genome shotgun (WGS) entry which is preliminary data.</text>
</comment>
<evidence type="ECO:0000313" key="3">
    <source>
        <dbReference type="Proteomes" id="UP000298030"/>
    </source>
</evidence>
<protein>
    <submittedName>
        <fullName evidence="2">Uncharacterized protein</fullName>
    </submittedName>
</protein>
<name>A0A4Y7SR91_COPMI</name>
<evidence type="ECO:0000256" key="1">
    <source>
        <dbReference type="SAM" id="MobiDB-lite"/>
    </source>
</evidence>
<dbReference type="Proteomes" id="UP000298030">
    <property type="component" value="Unassembled WGS sequence"/>
</dbReference>
<keyword evidence="3" id="KW-1185">Reference proteome</keyword>
<sequence>MAFRKYQDYAGSVTVILVFRSQNYAAVSNGEFKKKKKTGWNSLGLFKIISPVWLFSKDGDRMPGIRSAGLWRDNVTGHKVYGELWLWRRPLLASSSFTNLKRRQDTNENDPKYTDLARDNTTKNKVRVGKYGGATKASDSGSAGDRNELPRRWNKHWKVKEVRVRPNCKTKAEARYQRERPQRHHDVYCPCAGGADGVGAKFALAAEVEPAPVNLSPTGEVADPSDLTSLDFMCKVEDALNDVRELGGREQLSRAVLQSAGASSRKRRIGLGSRIWGTFLHAGKLEYISRANACTKAQSPSKGMPEKILLFFRVLGSSIGNPIVLDVLRQENEGSSSDWQQGS</sequence>
<dbReference type="AlphaFoldDB" id="A0A4Y7SR91"/>
<reference evidence="2 3" key="1">
    <citation type="journal article" date="2019" name="Nat. Ecol. Evol.">
        <title>Megaphylogeny resolves global patterns of mushroom evolution.</title>
        <authorList>
            <person name="Varga T."/>
            <person name="Krizsan K."/>
            <person name="Foldi C."/>
            <person name="Dima B."/>
            <person name="Sanchez-Garcia M."/>
            <person name="Sanchez-Ramirez S."/>
            <person name="Szollosi G.J."/>
            <person name="Szarkandi J.G."/>
            <person name="Papp V."/>
            <person name="Albert L."/>
            <person name="Andreopoulos W."/>
            <person name="Angelini C."/>
            <person name="Antonin V."/>
            <person name="Barry K.W."/>
            <person name="Bougher N.L."/>
            <person name="Buchanan P."/>
            <person name="Buyck B."/>
            <person name="Bense V."/>
            <person name="Catcheside P."/>
            <person name="Chovatia M."/>
            <person name="Cooper J."/>
            <person name="Damon W."/>
            <person name="Desjardin D."/>
            <person name="Finy P."/>
            <person name="Geml J."/>
            <person name="Haridas S."/>
            <person name="Hughes K."/>
            <person name="Justo A."/>
            <person name="Karasinski D."/>
            <person name="Kautmanova I."/>
            <person name="Kiss B."/>
            <person name="Kocsube S."/>
            <person name="Kotiranta H."/>
            <person name="LaButti K.M."/>
            <person name="Lechner B.E."/>
            <person name="Liimatainen K."/>
            <person name="Lipzen A."/>
            <person name="Lukacs Z."/>
            <person name="Mihaltcheva S."/>
            <person name="Morgado L.N."/>
            <person name="Niskanen T."/>
            <person name="Noordeloos M.E."/>
            <person name="Ohm R.A."/>
            <person name="Ortiz-Santana B."/>
            <person name="Ovrebo C."/>
            <person name="Racz N."/>
            <person name="Riley R."/>
            <person name="Savchenko A."/>
            <person name="Shiryaev A."/>
            <person name="Soop K."/>
            <person name="Spirin V."/>
            <person name="Szebenyi C."/>
            <person name="Tomsovsky M."/>
            <person name="Tulloss R.E."/>
            <person name="Uehling J."/>
            <person name="Grigoriev I.V."/>
            <person name="Vagvolgyi C."/>
            <person name="Papp T."/>
            <person name="Martin F.M."/>
            <person name="Miettinen O."/>
            <person name="Hibbett D.S."/>
            <person name="Nagy L.G."/>
        </authorList>
    </citation>
    <scope>NUCLEOTIDE SEQUENCE [LARGE SCALE GENOMIC DNA]</scope>
    <source>
        <strain evidence="2 3">FP101781</strain>
    </source>
</reference>
<evidence type="ECO:0000313" key="2">
    <source>
        <dbReference type="EMBL" id="TEB24365.1"/>
    </source>
</evidence>
<gene>
    <name evidence="2" type="ORF">FA13DRAFT_1714684</name>
</gene>
<feature type="region of interest" description="Disordered" evidence="1">
    <location>
        <begin position="130"/>
        <end position="149"/>
    </location>
</feature>